<keyword evidence="1" id="KW-0677">Repeat</keyword>
<dbReference type="GO" id="GO:0003729">
    <property type="term" value="F:mRNA binding"/>
    <property type="evidence" value="ECO:0007669"/>
    <property type="project" value="TreeGrafter"/>
</dbReference>
<dbReference type="InterPro" id="IPR033712">
    <property type="entry name" value="Pumilio_RNA-bd"/>
</dbReference>
<feature type="region of interest" description="Disordered" evidence="4">
    <location>
        <begin position="262"/>
        <end position="289"/>
    </location>
</feature>
<dbReference type="Pfam" id="PF00806">
    <property type="entry name" value="PUF"/>
    <property type="match status" value="8"/>
</dbReference>
<sequence>MFGTVGQQNDPVLSTSPNWRDIDKDVARLVGEYDGPRATSAPPQFDDRWAARMGNTNAFTTGNDGRWTPADGLADIRFDEDYEKFYAAQLGAGRKLPPPVDNRTLYNDLPLHIQQSYTPQQQAALNARLSPAPKAYHGTGLDSISEQRASPAPNADDISPTMLQAFSQLALQRHHSPAPPGIPHSGISEYSLAPAQNGSLGIPHSAAARAYTPSHTPPPPSHTPPIPSHTPPLGPASPAHLQHIQAQALAANAAALAAAASTGRGPVPSLPAPLVPPPQPSPPPPSITHQAGNNVAGMMEYQAAYQAAYHAALQQQAAAMLQQTGINAMGPMGQFGGAPGGLHPQVAAHLAGPAFFSNPSVTSAAAAAAASAVQNLMSGNGRGSMGALDHGHEREERRGGARDRRGRRDRRDFERERERERLLEDEAVGPFASRFASLEDMRGQVMLVAKDQNGCRFLQRKFDEGGATAIGAVLPEVLDNLVDLMMDPFGNYLIQKLLDRCSEDQRMQVLQRAAENKQLVSVALNTHGTRAVQKLIETLTSAEQVSLVTEALQGGVVSLIRDLNGNHVIQRCLQRLGPEESQFVYDAAGQHALEIATHRHGCCVLQRCIDFATPFQRRVLVDNIAQHALPLSQDAFGNYVVQYVLELGHTEAAASVMAHLSGRCAELSQQKFSSNVVEKCLKLTNPSLQESQNSIIRELIAASNLSRLLQDPYANYVLQSALTVSSGQLHLQLVDAIRPYLPTLRGTPHGKRILSKINVKL</sequence>
<dbReference type="InterPro" id="IPR011989">
    <property type="entry name" value="ARM-like"/>
</dbReference>
<evidence type="ECO:0000256" key="4">
    <source>
        <dbReference type="SAM" id="MobiDB-lite"/>
    </source>
</evidence>
<evidence type="ECO:0000256" key="1">
    <source>
        <dbReference type="ARBA" id="ARBA00022737"/>
    </source>
</evidence>
<feature type="compositionally biased region" description="Basic and acidic residues" evidence="4">
    <location>
        <begin position="389"/>
        <end position="403"/>
    </location>
</feature>
<feature type="repeat" description="Pumilio" evidence="3">
    <location>
        <begin position="623"/>
        <end position="658"/>
    </location>
</feature>
<dbReference type="GO" id="GO:0010608">
    <property type="term" value="P:post-transcriptional regulation of gene expression"/>
    <property type="evidence" value="ECO:0007669"/>
    <property type="project" value="TreeGrafter"/>
</dbReference>
<gene>
    <name evidence="6" type="ORF">WJX73_005118</name>
</gene>
<dbReference type="EMBL" id="JALJOQ010000052">
    <property type="protein sequence ID" value="KAK9804147.1"/>
    <property type="molecule type" value="Genomic_DNA"/>
</dbReference>
<dbReference type="AlphaFoldDB" id="A0AAW1P7U1"/>
<feature type="compositionally biased region" description="Pro residues" evidence="4">
    <location>
        <begin position="268"/>
        <end position="286"/>
    </location>
</feature>
<feature type="compositionally biased region" description="Basic and acidic residues" evidence="4">
    <location>
        <begin position="409"/>
        <end position="419"/>
    </location>
</feature>
<dbReference type="SUPFAM" id="SSF48371">
    <property type="entry name" value="ARM repeat"/>
    <property type="match status" value="1"/>
</dbReference>
<dbReference type="InterPro" id="IPR033133">
    <property type="entry name" value="PUM-HD"/>
</dbReference>
<feature type="repeat" description="Pumilio" evidence="3">
    <location>
        <begin position="698"/>
        <end position="735"/>
    </location>
</feature>
<feature type="repeat" description="Pumilio" evidence="3">
    <location>
        <begin position="659"/>
        <end position="697"/>
    </location>
</feature>
<feature type="region of interest" description="Disordered" evidence="4">
    <location>
        <begin position="172"/>
        <end position="238"/>
    </location>
</feature>
<feature type="repeat" description="Pumilio" evidence="3">
    <location>
        <begin position="476"/>
        <end position="511"/>
    </location>
</feature>
<dbReference type="GO" id="GO:0005737">
    <property type="term" value="C:cytoplasm"/>
    <property type="evidence" value="ECO:0007669"/>
    <property type="project" value="TreeGrafter"/>
</dbReference>
<dbReference type="FunFam" id="1.25.10.10:FF:000237">
    <property type="entry name" value="Pumilio homolog 9"/>
    <property type="match status" value="1"/>
</dbReference>
<reference evidence="6 7" key="1">
    <citation type="journal article" date="2024" name="Nat. Commun.">
        <title>Phylogenomics reveals the evolutionary origins of lichenization in chlorophyte algae.</title>
        <authorList>
            <person name="Puginier C."/>
            <person name="Libourel C."/>
            <person name="Otte J."/>
            <person name="Skaloud P."/>
            <person name="Haon M."/>
            <person name="Grisel S."/>
            <person name="Petersen M."/>
            <person name="Berrin J.G."/>
            <person name="Delaux P.M."/>
            <person name="Dal Grande F."/>
            <person name="Keller J."/>
        </authorList>
    </citation>
    <scope>NUCLEOTIDE SEQUENCE [LARGE SCALE GENOMIC DNA]</scope>
    <source>
        <strain evidence="6 7">SAG 2036</strain>
    </source>
</reference>
<feature type="compositionally biased region" description="Pro residues" evidence="4">
    <location>
        <begin position="215"/>
        <end position="235"/>
    </location>
</feature>
<dbReference type="PANTHER" id="PTHR12537:SF13">
    <property type="entry name" value="PUMILIO HOMOLOGY DOMAIN FAMILY MEMBER 4"/>
    <property type="match status" value="1"/>
</dbReference>
<feature type="region of interest" description="Disordered" evidence="4">
    <location>
        <begin position="134"/>
        <end position="159"/>
    </location>
</feature>
<organism evidence="6 7">
    <name type="scientific">Symbiochloris irregularis</name>
    <dbReference type="NCBI Taxonomy" id="706552"/>
    <lineage>
        <taxon>Eukaryota</taxon>
        <taxon>Viridiplantae</taxon>
        <taxon>Chlorophyta</taxon>
        <taxon>core chlorophytes</taxon>
        <taxon>Trebouxiophyceae</taxon>
        <taxon>Trebouxiales</taxon>
        <taxon>Trebouxiaceae</taxon>
        <taxon>Symbiochloris</taxon>
    </lineage>
</organism>
<evidence type="ECO:0000256" key="2">
    <source>
        <dbReference type="ARBA" id="ARBA00058490"/>
    </source>
</evidence>
<comment type="caution">
    <text evidence="6">The sequence shown here is derived from an EMBL/GenBank/DDBJ whole genome shotgun (WGS) entry which is preliminary data.</text>
</comment>
<dbReference type="Proteomes" id="UP001465755">
    <property type="component" value="Unassembled WGS sequence"/>
</dbReference>
<dbReference type="PROSITE" id="PS50302">
    <property type="entry name" value="PUM"/>
    <property type="match status" value="6"/>
</dbReference>
<dbReference type="PANTHER" id="PTHR12537">
    <property type="entry name" value="RNA BINDING PROTEIN PUMILIO-RELATED"/>
    <property type="match status" value="1"/>
</dbReference>
<evidence type="ECO:0000313" key="7">
    <source>
        <dbReference type="Proteomes" id="UP001465755"/>
    </source>
</evidence>
<dbReference type="PROSITE" id="PS50303">
    <property type="entry name" value="PUM_HD"/>
    <property type="match status" value="1"/>
</dbReference>
<dbReference type="CDD" id="cd07920">
    <property type="entry name" value="Pumilio"/>
    <property type="match status" value="1"/>
</dbReference>
<keyword evidence="7" id="KW-1185">Reference proteome</keyword>
<evidence type="ECO:0000259" key="5">
    <source>
        <dbReference type="PROSITE" id="PS50303"/>
    </source>
</evidence>
<dbReference type="InterPro" id="IPR001313">
    <property type="entry name" value="Pumilio_RNA-bd_rpt"/>
</dbReference>
<comment type="function">
    <text evidence="2">Sequence-specific RNA-binding protein that regulates translation and mRNA stability by binding the 3'-UTR of target mRNAs.</text>
</comment>
<feature type="repeat" description="Pumilio" evidence="3">
    <location>
        <begin position="586"/>
        <end position="622"/>
    </location>
</feature>
<dbReference type="InterPro" id="IPR016024">
    <property type="entry name" value="ARM-type_fold"/>
</dbReference>
<feature type="domain" description="PUM-HD" evidence="5">
    <location>
        <begin position="418"/>
        <end position="761"/>
    </location>
</feature>
<name>A0AAW1P7U1_9CHLO</name>
<evidence type="ECO:0000313" key="6">
    <source>
        <dbReference type="EMBL" id="KAK9804147.1"/>
    </source>
</evidence>
<evidence type="ECO:0000256" key="3">
    <source>
        <dbReference type="PROSITE-ProRule" id="PRU00317"/>
    </source>
</evidence>
<feature type="repeat" description="Pumilio" evidence="3">
    <location>
        <begin position="513"/>
        <end position="549"/>
    </location>
</feature>
<protein>
    <recommendedName>
        <fullName evidence="5">PUM-HD domain-containing protein</fullName>
    </recommendedName>
</protein>
<dbReference type="SMART" id="SM00025">
    <property type="entry name" value="Pumilio"/>
    <property type="match status" value="8"/>
</dbReference>
<proteinExistence type="predicted"/>
<dbReference type="Gene3D" id="1.25.10.10">
    <property type="entry name" value="Leucine-rich Repeat Variant"/>
    <property type="match status" value="1"/>
</dbReference>
<accession>A0AAW1P7U1</accession>
<feature type="region of interest" description="Disordered" evidence="4">
    <location>
        <begin position="381"/>
        <end position="419"/>
    </location>
</feature>